<evidence type="ECO:0000313" key="2">
    <source>
        <dbReference type="Proteomes" id="UP001165083"/>
    </source>
</evidence>
<protein>
    <submittedName>
        <fullName evidence="1">Unnamed protein product</fullName>
    </submittedName>
</protein>
<reference evidence="1" key="1">
    <citation type="submission" date="2023-04" db="EMBL/GenBank/DDBJ databases">
        <title>Phytophthora lilii NBRC 32176.</title>
        <authorList>
            <person name="Ichikawa N."/>
            <person name="Sato H."/>
            <person name="Tonouchi N."/>
        </authorList>
    </citation>
    <scope>NUCLEOTIDE SEQUENCE</scope>
    <source>
        <strain evidence="1">NBRC 32176</strain>
    </source>
</reference>
<dbReference type="PANTHER" id="PTHR11439">
    <property type="entry name" value="GAG-POL-RELATED RETROTRANSPOSON"/>
    <property type="match status" value="1"/>
</dbReference>
<comment type="caution">
    <text evidence="1">The sequence shown here is derived from an EMBL/GenBank/DDBJ whole genome shotgun (WGS) entry which is preliminary data.</text>
</comment>
<proteinExistence type="predicted"/>
<dbReference type="AlphaFoldDB" id="A0A9W6YLC2"/>
<accession>A0A9W6YLC2</accession>
<dbReference type="OrthoDB" id="127651at2759"/>
<dbReference type="PANTHER" id="PTHR11439:SF498">
    <property type="entry name" value="DNAK FAMILY PROTEIN"/>
    <property type="match status" value="1"/>
</dbReference>
<dbReference type="Proteomes" id="UP001165083">
    <property type="component" value="Unassembled WGS sequence"/>
</dbReference>
<sequence length="90" mass="9868">MEPQTQEDKEAMKDIPYREVRSKYLSGTTDQGLLLGGSTSVDASNLADHLAAYTDSDYANCPDTRRSVGGYVTMIGTSPISWLSRKHHSS</sequence>
<organism evidence="1 2">
    <name type="scientific">Phytophthora lilii</name>
    <dbReference type="NCBI Taxonomy" id="2077276"/>
    <lineage>
        <taxon>Eukaryota</taxon>
        <taxon>Sar</taxon>
        <taxon>Stramenopiles</taxon>
        <taxon>Oomycota</taxon>
        <taxon>Peronosporomycetes</taxon>
        <taxon>Peronosporales</taxon>
        <taxon>Peronosporaceae</taxon>
        <taxon>Phytophthora</taxon>
    </lineage>
</organism>
<gene>
    <name evidence="1" type="ORF">Plil01_001869300</name>
</gene>
<keyword evidence="2" id="KW-1185">Reference proteome</keyword>
<name>A0A9W6YLC2_9STRA</name>
<evidence type="ECO:0000313" key="1">
    <source>
        <dbReference type="EMBL" id="GMF66173.1"/>
    </source>
</evidence>
<dbReference type="EMBL" id="BSXW01012561">
    <property type="protein sequence ID" value="GMF66173.1"/>
    <property type="molecule type" value="Genomic_DNA"/>
</dbReference>